<evidence type="ECO:0000256" key="2">
    <source>
        <dbReference type="ARBA" id="ARBA00009810"/>
    </source>
</evidence>
<dbReference type="Gene3D" id="2.40.170.20">
    <property type="entry name" value="TonB-dependent receptor, beta-barrel domain"/>
    <property type="match status" value="1"/>
</dbReference>
<keyword evidence="7 11" id="KW-0675">Receptor</keyword>
<comment type="similarity">
    <text evidence="2">Belongs to the TonB-dependent receptor family.</text>
</comment>
<evidence type="ECO:0000256" key="1">
    <source>
        <dbReference type="ARBA" id="ARBA00004571"/>
    </source>
</evidence>
<evidence type="ECO:0000256" key="8">
    <source>
        <dbReference type="ARBA" id="ARBA00023237"/>
    </source>
</evidence>
<keyword evidence="9" id="KW-0732">Signal</keyword>
<dbReference type="InterPro" id="IPR039426">
    <property type="entry name" value="TonB-dep_rcpt-like"/>
</dbReference>
<reference evidence="11 12" key="1">
    <citation type="submission" date="2019-11" db="EMBL/GenBank/DDBJ databases">
        <title>Novel species isolated from a subtropical stream in China.</title>
        <authorList>
            <person name="Lu H."/>
        </authorList>
    </citation>
    <scope>NUCLEOTIDE SEQUENCE [LARGE SCALE GENOMIC DNA]</scope>
    <source>
        <strain evidence="11 12">FT25W</strain>
    </source>
</reference>
<evidence type="ECO:0000256" key="3">
    <source>
        <dbReference type="ARBA" id="ARBA00022448"/>
    </source>
</evidence>
<dbReference type="Gene3D" id="2.170.130.10">
    <property type="entry name" value="TonB-dependent receptor, plug domain"/>
    <property type="match status" value="1"/>
</dbReference>
<dbReference type="EMBL" id="WKJM01000027">
    <property type="protein sequence ID" value="MRX11006.1"/>
    <property type="molecule type" value="Genomic_DNA"/>
</dbReference>
<dbReference type="Proteomes" id="UP000481037">
    <property type="component" value="Unassembled WGS sequence"/>
</dbReference>
<keyword evidence="8" id="KW-0998">Cell outer membrane</keyword>
<evidence type="ECO:0000256" key="5">
    <source>
        <dbReference type="ARBA" id="ARBA00022692"/>
    </source>
</evidence>
<dbReference type="PANTHER" id="PTHR30069:SF46">
    <property type="entry name" value="OAR PROTEIN"/>
    <property type="match status" value="1"/>
</dbReference>
<dbReference type="GO" id="GO:0044718">
    <property type="term" value="P:siderophore transmembrane transport"/>
    <property type="evidence" value="ECO:0007669"/>
    <property type="project" value="TreeGrafter"/>
</dbReference>
<gene>
    <name evidence="11" type="ORF">GJ697_24590</name>
</gene>
<name>A0A6L5QMI1_9BURK</name>
<organism evidence="11 12">
    <name type="scientific">Duganella alba</name>
    <dbReference type="NCBI Taxonomy" id="2666081"/>
    <lineage>
        <taxon>Bacteria</taxon>
        <taxon>Pseudomonadati</taxon>
        <taxon>Pseudomonadota</taxon>
        <taxon>Betaproteobacteria</taxon>
        <taxon>Burkholderiales</taxon>
        <taxon>Oxalobacteraceae</taxon>
        <taxon>Telluria group</taxon>
        <taxon>Duganella</taxon>
    </lineage>
</organism>
<dbReference type="AlphaFoldDB" id="A0A6L5QMI1"/>
<keyword evidence="12" id="KW-1185">Reference proteome</keyword>
<keyword evidence="5" id="KW-0812">Transmembrane</keyword>
<evidence type="ECO:0000313" key="12">
    <source>
        <dbReference type="Proteomes" id="UP000481037"/>
    </source>
</evidence>
<comment type="caution">
    <text evidence="11">The sequence shown here is derived from an EMBL/GenBank/DDBJ whole genome shotgun (WGS) entry which is preliminary data.</text>
</comment>
<comment type="subcellular location">
    <subcellularLocation>
        <location evidence="1">Cell outer membrane</location>
        <topology evidence="1">Multi-pass membrane protein</topology>
    </subcellularLocation>
</comment>
<evidence type="ECO:0000313" key="11">
    <source>
        <dbReference type="EMBL" id="MRX11006.1"/>
    </source>
</evidence>
<dbReference type="RefSeq" id="WP_154369086.1">
    <property type="nucleotide sequence ID" value="NZ_WKJM01000027.1"/>
</dbReference>
<evidence type="ECO:0000259" key="10">
    <source>
        <dbReference type="Pfam" id="PF07715"/>
    </source>
</evidence>
<sequence>MLRKTVLARTLTLAFATLATSAVLVPNAMAQSNASGNIYGRIETPAGITVQMVNTDTGLKRTVTPGPDGRYNATAMPIGHYKIDMLKDGATVNTVEVDVLVGRGVEASFGNVQSVQVSGRRTRIDVSNANNGASFTAKELASLPIAQSVDAIVQLAPNTTRADPRYAAGASFGGGGASENAYYINGFPVTNPLTQLGASELPFGAIAQAQVLTGGFGAEFGRSVGGVVNITTKSGTNTWEAGAQYSIEPNSMRAKQKDVYYGHTGDPANMDHTTADGTFVKGTDGTIYAINRFNTDTTKKYGAYVGGPIIEDKLFMFIAAEQTKQDRGSVAQTVDSSSLSQNGWQQDQNKTTRYMAKFDWNITDNHRLEWTSIGDKPETDEQLSGFDYGSGTRNGVVSANAHYESIANKTPTTGARTNILKYTGNWTDDLTVNALYGRMHTSHVSSLGGYDPTMPEINVTSVGHAPGIDYPSNQPYSGRIAAPSSYDEVTSARFDVEYKLNNHKLRAGFDNNKLSSFGAGEVQAGGNSWVYDSTQTPDVPISLNGYKAIVSSGGGLGTQGYYVSKRIFSDITAAFSDQSAQYLEDQWQVSKDVLVTLGLRDEQYKNKNGLGQSFLEVKNQLNPRFNAVWDANGDSSLKVYGSAGRYSIQIPTHVAVRGASVSTLTQQYFTYTGVDKNGAPTGLTQLTPVTSSDNEFGQPKLYQTVAAQDLKPSYQDEATIGFEKAWSPDLNFGVKATYRKLKSTIDDFCDQRPFDTWATAHGVDESNWGGFMCASINPGRDNTFLVDFAGTGTNLTKVTLTAKDMGFEEATRTYAALDFFAEHPMRNGWYGRINYTLARSKGNTEGQTLSAVAQTDVAATETWDHREIMENANGLLPNDRKHQIKAFGVWEISKQWSVGGNALIASGQPITCLGNYPGPLVDADPGFPDYGSAYHYCNNNATSTTPSPQGSAGRLPWDIRFDMDVVYKPEQLKGMAFKIDVFNVFNKQTVQQIDQQYNNQDYSISPTYGTPGPFLGYTAPRSARFTVEYNHRF</sequence>
<dbReference type="InterPro" id="IPR012910">
    <property type="entry name" value="Plug_dom"/>
</dbReference>
<evidence type="ECO:0000256" key="7">
    <source>
        <dbReference type="ARBA" id="ARBA00023170"/>
    </source>
</evidence>
<dbReference type="PANTHER" id="PTHR30069">
    <property type="entry name" value="TONB-DEPENDENT OUTER MEMBRANE RECEPTOR"/>
    <property type="match status" value="1"/>
</dbReference>
<dbReference type="InterPro" id="IPR036942">
    <property type="entry name" value="Beta-barrel_TonB_sf"/>
</dbReference>
<dbReference type="Pfam" id="PF07715">
    <property type="entry name" value="Plug"/>
    <property type="match status" value="1"/>
</dbReference>
<feature type="domain" description="TonB-dependent receptor plug" evidence="10">
    <location>
        <begin position="134"/>
        <end position="227"/>
    </location>
</feature>
<evidence type="ECO:0000256" key="4">
    <source>
        <dbReference type="ARBA" id="ARBA00022452"/>
    </source>
</evidence>
<feature type="chain" id="PRO_5027031110" evidence="9">
    <location>
        <begin position="31"/>
        <end position="1033"/>
    </location>
</feature>
<evidence type="ECO:0000256" key="9">
    <source>
        <dbReference type="SAM" id="SignalP"/>
    </source>
</evidence>
<keyword evidence="4" id="KW-1134">Transmembrane beta strand</keyword>
<dbReference type="InterPro" id="IPR037066">
    <property type="entry name" value="Plug_dom_sf"/>
</dbReference>
<dbReference type="GO" id="GO:0009279">
    <property type="term" value="C:cell outer membrane"/>
    <property type="evidence" value="ECO:0007669"/>
    <property type="project" value="UniProtKB-SubCell"/>
</dbReference>
<accession>A0A6L5QMI1</accession>
<dbReference type="GO" id="GO:0015344">
    <property type="term" value="F:siderophore uptake transmembrane transporter activity"/>
    <property type="evidence" value="ECO:0007669"/>
    <property type="project" value="TreeGrafter"/>
</dbReference>
<feature type="signal peptide" evidence="9">
    <location>
        <begin position="1"/>
        <end position="30"/>
    </location>
</feature>
<proteinExistence type="inferred from homology"/>
<dbReference type="SUPFAM" id="SSF56935">
    <property type="entry name" value="Porins"/>
    <property type="match status" value="1"/>
</dbReference>
<evidence type="ECO:0000256" key="6">
    <source>
        <dbReference type="ARBA" id="ARBA00023136"/>
    </source>
</evidence>
<protein>
    <submittedName>
        <fullName evidence="11">TonB-dependent receptor plug domain-containing protein</fullName>
    </submittedName>
</protein>
<keyword evidence="6" id="KW-0472">Membrane</keyword>
<keyword evidence="3" id="KW-0813">Transport</keyword>